<comment type="caution">
    <text evidence="2">The sequence shown here is derived from an EMBL/GenBank/DDBJ whole genome shotgun (WGS) entry which is preliminary data.</text>
</comment>
<protein>
    <submittedName>
        <fullName evidence="2">Uncharacterized protein</fullName>
    </submittedName>
</protein>
<reference evidence="2" key="1">
    <citation type="submission" date="2023-03" db="EMBL/GenBank/DDBJ databases">
        <title>Multiphase analysis and comparison of six strains from genera Psychromarinibacter, Lutimaribacter, and Maritimibacter, including a novel species: Psychromarinibacter sediminicola sp. nov.</title>
        <authorList>
            <person name="Wang Y.-H."/>
            <person name="Ye M.-Q."/>
            <person name="Du Z.-J."/>
        </authorList>
    </citation>
    <scope>NUCLEOTIDE SEQUENCE</scope>
    <source>
        <strain evidence="2">C21-152</strain>
    </source>
</reference>
<evidence type="ECO:0000313" key="3">
    <source>
        <dbReference type="Proteomes" id="UP001220964"/>
    </source>
</evidence>
<proteinExistence type="predicted"/>
<dbReference type="RefSeq" id="WP_275566071.1">
    <property type="nucleotide sequence ID" value="NZ_JARGYC010000007.1"/>
</dbReference>
<organism evidence="2 3">
    <name type="scientific">Psychromarinibacter sediminicola</name>
    <dbReference type="NCBI Taxonomy" id="3033385"/>
    <lineage>
        <taxon>Bacteria</taxon>
        <taxon>Pseudomonadati</taxon>
        <taxon>Pseudomonadota</taxon>
        <taxon>Alphaproteobacteria</taxon>
        <taxon>Rhodobacterales</taxon>
        <taxon>Paracoccaceae</taxon>
        <taxon>Psychromarinibacter</taxon>
    </lineage>
</organism>
<dbReference type="Proteomes" id="UP001220964">
    <property type="component" value="Unassembled WGS sequence"/>
</dbReference>
<evidence type="ECO:0000256" key="1">
    <source>
        <dbReference type="SAM" id="SignalP"/>
    </source>
</evidence>
<evidence type="ECO:0000313" key="2">
    <source>
        <dbReference type="EMBL" id="MDF0599926.1"/>
    </source>
</evidence>
<keyword evidence="3" id="KW-1185">Reference proteome</keyword>
<keyword evidence="1" id="KW-0732">Signal</keyword>
<dbReference type="EMBL" id="JARGYC010000007">
    <property type="protein sequence ID" value="MDF0599926.1"/>
    <property type="molecule type" value="Genomic_DNA"/>
</dbReference>
<feature type="signal peptide" evidence="1">
    <location>
        <begin position="1"/>
        <end position="30"/>
    </location>
</feature>
<accession>A0AAE3NQ26</accession>
<sequence length="208" mass="21372">MGAGIGQNRGLRAVGAALTVAWLWAGPAFAQSDGFTVLDGRVAPGVLCPTARFGCEVVADRVRLTVDHVAGVAAGIGLARVTYAPYSDCPDWDVLTYMEFAGTVTEAGRAAGRVESRTVVEMAMPAGAGCMTERRAVPDSGTWTLAWDADGAAQAMVAFRSGGGAGTALDLSATWQAEPPPDVTGAGCAMDAPGLCTPDFTREFLGRD</sequence>
<gene>
    <name evidence="2" type="ORF">P1J78_04205</name>
</gene>
<dbReference type="AlphaFoldDB" id="A0AAE3NQ26"/>
<name>A0AAE3NQ26_9RHOB</name>
<feature type="chain" id="PRO_5042079526" evidence="1">
    <location>
        <begin position="31"/>
        <end position="208"/>
    </location>
</feature>